<dbReference type="Pfam" id="PF02518">
    <property type="entry name" value="HATPase_c"/>
    <property type="match status" value="1"/>
</dbReference>
<keyword evidence="6 12" id="KW-0418">Kinase</keyword>
<keyword evidence="9" id="KW-0472">Membrane</keyword>
<proteinExistence type="predicted"/>
<feature type="domain" description="Signal transduction histidine kinase subgroup 3 dimerisation and phosphoacceptor" evidence="11">
    <location>
        <begin position="77"/>
        <end position="144"/>
    </location>
</feature>
<gene>
    <name evidence="12" type="ORF">GA0070618_4395</name>
</gene>
<evidence type="ECO:0000256" key="8">
    <source>
        <dbReference type="ARBA" id="ARBA00023012"/>
    </source>
</evidence>
<dbReference type="AlphaFoldDB" id="A0A1C4YUL1"/>
<evidence type="ECO:0000259" key="11">
    <source>
        <dbReference type="Pfam" id="PF07730"/>
    </source>
</evidence>
<dbReference type="GO" id="GO:0046983">
    <property type="term" value="F:protein dimerization activity"/>
    <property type="evidence" value="ECO:0007669"/>
    <property type="project" value="InterPro"/>
</dbReference>
<evidence type="ECO:0000256" key="7">
    <source>
        <dbReference type="ARBA" id="ARBA00022840"/>
    </source>
</evidence>
<name>A0A1C4YUL1_MICEC</name>
<feature type="domain" description="Histidine kinase/HSP90-like ATPase" evidence="10">
    <location>
        <begin position="187"/>
        <end position="276"/>
    </location>
</feature>
<evidence type="ECO:0000256" key="5">
    <source>
        <dbReference type="ARBA" id="ARBA00022741"/>
    </source>
</evidence>
<protein>
    <recommendedName>
        <fullName evidence="2">histidine kinase</fullName>
        <ecNumber evidence="2">2.7.13.3</ecNumber>
    </recommendedName>
</protein>
<dbReference type="Gene3D" id="3.30.565.10">
    <property type="entry name" value="Histidine kinase-like ATPase, C-terminal domain"/>
    <property type="match status" value="1"/>
</dbReference>
<dbReference type="Gene3D" id="1.20.5.1930">
    <property type="match status" value="1"/>
</dbReference>
<dbReference type="InterPro" id="IPR050482">
    <property type="entry name" value="Sensor_HK_TwoCompSys"/>
</dbReference>
<evidence type="ECO:0000256" key="4">
    <source>
        <dbReference type="ARBA" id="ARBA00022679"/>
    </source>
</evidence>
<evidence type="ECO:0000256" key="1">
    <source>
        <dbReference type="ARBA" id="ARBA00000085"/>
    </source>
</evidence>
<dbReference type="PANTHER" id="PTHR24421">
    <property type="entry name" value="NITRATE/NITRITE SENSOR PROTEIN NARX-RELATED"/>
    <property type="match status" value="1"/>
</dbReference>
<comment type="catalytic activity">
    <reaction evidence="1">
        <text>ATP + protein L-histidine = ADP + protein N-phospho-L-histidine.</text>
        <dbReference type="EC" id="2.7.13.3"/>
    </reaction>
</comment>
<dbReference type="PANTHER" id="PTHR24421:SF10">
    <property type="entry name" value="NITRATE_NITRITE SENSOR PROTEIN NARQ"/>
    <property type="match status" value="1"/>
</dbReference>
<keyword evidence="13" id="KW-1185">Reference proteome</keyword>
<dbReference type="EC" id="2.7.13.3" evidence="2"/>
<evidence type="ECO:0000256" key="2">
    <source>
        <dbReference type="ARBA" id="ARBA00012438"/>
    </source>
</evidence>
<keyword evidence="9" id="KW-0812">Transmembrane</keyword>
<dbReference type="GO" id="GO:0016020">
    <property type="term" value="C:membrane"/>
    <property type="evidence" value="ECO:0007669"/>
    <property type="project" value="InterPro"/>
</dbReference>
<dbReference type="SUPFAM" id="SSF55874">
    <property type="entry name" value="ATPase domain of HSP90 chaperone/DNA topoisomerase II/histidine kinase"/>
    <property type="match status" value="1"/>
</dbReference>
<dbReference type="Pfam" id="PF07730">
    <property type="entry name" value="HisKA_3"/>
    <property type="match status" value="1"/>
</dbReference>
<evidence type="ECO:0000256" key="9">
    <source>
        <dbReference type="SAM" id="Phobius"/>
    </source>
</evidence>
<dbReference type="Proteomes" id="UP000198253">
    <property type="component" value="Chromosome I"/>
</dbReference>
<dbReference type="EMBL" id="LT607413">
    <property type="protein sequence ID" value="SCF24388.1"/>
    <property type="molecule type" value="Genomic_DNA"/>
</dbReference>
<dbReference type="InterPro" id="IPR003594">
    <property type="entry name" value="HATPase_dom"/>
</dbReference>
<dbReference type="CDD" id="cd16917">
    <property type="entry name" value="HATPase_UhpB-NarQ-NarX-like"/>
    <property type="match status" value="1"/>
</dbReference>
<keyword evidence="3" id="KW-0597">Phosphoprotein</keyword>
<feature type="transmembrane region" description="Helical" evidence="9">
    <location>
        <begin position="30"/>
        <end position="52"/>
    </location>
</feature>
<dbReference type="InParanoid" id="A0A1C4YUL1"/>
<accession>A0A1C4YUL1</accession>
<dbReference type="InterPro" id="IPR036890">
    <property type="entry name" value="HATPase_C_sf"/>
</dbReference>
<organism evidence="12 13">
    <name type="scientific">Micromonospora echinospora</name>
    <name type="common">Micromonospora purpurea</name>
    <dbReference type="NCBI Taxonomy" id="1877"/>
    <lineage>
        <taxon>Bacteria</taxon>
        <taxon>Bacillati</taxon>
        <taxon>Actinomycetota</taxon>
        <taxon>Actinomycetes</taxon>
        <taxon>Micromonosporales</taxon>
        <taxon>Micromonosporaceae</taxon>
        <taxon>Micromonospora</taxon>
    </lineage>
</organism>
<evidence type="ECO:0000259" key="10">
    <source>
        <dbReference type="Pfam" id="PF02518"/>
    </source>
</evidence>
<dbReference type="GO" id="GO:0005524">
    <property type="term" value="F:ATP binding"/>
    <property type="evidence" value="ECO:0007669"/>
    <property type="project" value="UniProtKB-KW"/>
</dbReference>
<evidence type="ECO:0000313" key="12">
    <source>
        <dbReference type="EMBL" id="SCF24388.1"/>
    </source>
</evidence>
<evidence type="ECO:0000256" key="6">
    <source>
        <dbReference type="ARBA" id="ARBA00022777"/>
    </source>
</evidence>
<evidence type="ECO:0000313" key="13">
    <source>
        <dbReference type="Proteomes" id="UP000198253"/>
    </source>
</evidence>
<keyword evidence="8" id="KW-0902">Two-component regulatory system</keyword>
<keyword evidence="4" id="KW-0808">Transferase</keyword>
<dbReference type="InterPro" id="IPR011712">
    <property type="entry name" value="Sig_transdc_His_kin_sub3_dim/P"/>
</dbReference>
<sequence length="283" mass="29748">MLRSRVWLITALLLATLVLALSTIGDVQPAGTLAVLLAAASCAVSVLAWALLRTRRQRRIYEDELTAWAAERAAHAERLRIARDLHDLASHGLGLITVRAAAARTLTGPAGDAERVAALTDIERAGRQATTELRRLLTVLRTPGDDAPLRPAETLDDLPHILHSARASGVTVTLDIGDTGEVSAGVQLTVCAIVREALANTARHAGPASAHIAVYRDSDAIIATVADDGPTPGWVPHPGAGAGLAGLRERVGALGGSLHAERAGHGYRVTARLPETADRAERR</sequence>
<evidence type="ECO:0000256" key="3">
    <source>
        <dbReference type="ARBA" id="ARBA00022553"/>
    </source>
</evidence>
<keyword evidence="9" id="KW-1133">Transmembrane helix</keyword>
<keyword evidence="7" id="KW-0067">ATP-binding</keyword>
<dbReference type="GO" id="GO:0000155">
    <property type="term" value="F:phosphorelay sensor kinase activity"/>
    <property type="evidence" value="ECO:0007669"/>
    <property type="project" value="InterPro"/>
</dbReference>
<keyword evidence="5" id="KW-0547">Nucleotide-binding</keyword>
<reference evidence="13" key="1">
    <citation type="submission" date="2016-06" db="EMBL/GenBank/DDBJ databases">
        <authorList>
            <person name="Varghese N."/>
            <person name="Submissions Spin"/>
        </authorList>
    </citation>
    <scope>NUCLEOTIDE SEQUENCE [LARGE SCALE GENOMIC DNA]</scope>
    <source>
        <strain evidence="13">DSM 43816</strain>
    </source>
</reference>